<dbReference type="PANTHER" id="PTHR34075">
    <property type="entry name" value="BLR3430 PROTEIN"/>
    <property type="match status" value="1"/>
</dbReference>
<dbReference type="InterPro" id="IPR022002">
    <property type="entry name" value="ChsH2_Znr"/>
</dbReference>
<reference evidence="3 4" key="1">
    <citation type="submission" date="2017-12" db="EMBL/GenBank/DDBJ databases">
        <authorList>
            <person name="Hurst M.R.H."/>
        </authorList>
    </citation>
    <scope>NUCLEOTIDE SEQUENCE [LARGE SCALE GENOMIC DNA]</scope>
    <source>
        <strain evidence="3 4">SY-3-19</strain>
    </source>
</reference>
<keyword evidence="4" id="KW-1185">Reference proteome</keyword>
<feature type="domain" description="ChsH2 rubredoxin-like zinc ribbon" evidence="2">
    <location>
        <begin position="26"/>
        <end position="61"/>
    </location>
</feature>
<organism evidence="3 4">
    <name type="scientific">Hyphococcus luteus</name>
    <dbReference type="NCBI Taxonomy" id="2058213"/>
    <lineage>
        <taxon>Bacteria</taxon>
        <taxon>Pseudomonadati</taxon>
        <taxon>Pseudomonadota</taxon>
        <taxon>Alphaproteobacteria</taxon>
        <taxon>Parvularculales</taxon>
        <taxon>Parvularculaceae</taxon>
        <taxon>Hyphococcus</taxon>
    </lineage>
</organism>
<dbReference type="OrthoDB" id="7210118at2"/>
<feature type="domain" description="ChsH2 C-terminal OB-fold" evidence="1">
    <location>
        <begin position="65"/>
        <end position="123"/>
    </location>
</feature>
<dbReference type="PANTHER" id="PTHR34075:SF5">
    <property type="entry name" value="BLR3430 PROTEIN"/>
    <property type="match status" value="1"/>
</dbReference>
<dbReference type="AlphaFoldDB" id="A0A2S7K4H7"/>
<dbReference type="InterPro" id="IPR012340">
    <property type="entry name" value="NA-bd_OB-fold"/>
</dbReference>
<protein>
    <recommendedName>
        <fullName evidence="5">DUF35 domain-containing protein</fullName>
    </recommendedName>
</protein>
<evidence type="ECO:0000259" key="1">
    <source>
        <dbReference type="Pfam" id="PF01796"/>
    </source>
</evidence>
<evidence type="ECO:0000313" key="4">
    <source>
        <dbReference type="Proteomes" id="UP000239504"/>
    </source>
</evidence>
<dbReference type="EMBL" id="PJCH01000008">
    <property type="protein sequence ID" value="PQA87402.1"/>
    <property type="molecule type" value="Genomic_DNA"/>
</dbReference>
<accession>A0A2S7K4H7</accession>
<evidence type="ECO:0008006" key="5">
    <source>
        <dbReference type="Google" id="ProtNLM"/>
    </source>
</evidence>
<gene>
    <name evidence="3" type="ORF">CW354_12360</name>
</gene>
<dbReference type="Pfam" id="PF12172">
    <property type="entry name" value="zf-ChsH2"/>
    <property type="match status" value="1"/>
</dbReference>
<evidence type="ECO:0000259" key="2">
    <source>
        <dbReference type="Pfam" id="PF12172"/>
    </source>
</evidence>
<dbReference type="SUPFAM" id="SSF50249">
    <property type="entry name" value="Nucleic acid-binding proteins"/>
    <property type="match status" value="1"/>
</dbReference>
<dbReference type="Proteomes" id="UP000239504">
    <property type="component" value="Unassembled WGS sequence"/>
</dbReference>
<dbReference type="Gene3D" id="6.10.30.10">
    <property type="match status" value="1"/>
</dbReference>
<name>A0A2S7K4H7_9PROT</name>
<proteinExistence type="predicted"/>
<dbReference type="InterPro" id="IPR002878">
    <property type="entry name" value="ChsH2_C"/>
</dbReference>
<sequence length="147" mass="16073">MPNSESGEDPLTKKDAFRDDKDISFWDGIARSELRIKKCNACGIVLSPGALFCSECWSGELTAIKASGRGMVHSFVVYHRAFSENETPPYNVAIIALEEGPRIVSVVDGSDRLQVGNIVEAVWLSTPAQCPALRFAVVDDTGRKKEN</sequence>
<dbReference type="Pfam" id="PF01796">
    <property type="entry name" value="OB_ChsH2_C"/>
    <property type="match status" value="1"/>
</dbReference>
<dbReference type="InterPro" id="IPR052513">
    <property type="entry name" value="Thioester_dehydratase-like"/>
</dbReference>
<evidence type="ECO:0000313" key="3">
    <source>
        <dbReference type="EMBL" id="PQA87402.1"/>
    </source>
</evidence>
<comment type="caution">
    <text evidence="3">The sequence shown here is derived from an EMBL/GenBank/DDBJ whole genome shotgun (WGS) entry which is preliminary data.</text>
</comment>